<feature type="signal peptide" evidence="8">
    <location>
        <begin position="1"/>
        <end position="22"/>
    </location>
</feature>
<proteinExistence type="inferred from homology"/>
<evidence type="ECO:0000256" key="5">
    <source>
        <dbReference type="ARBA" id="ARBA00022801"/>
    </source>
</evidence>
<dbReference type="PANTHER" id="PTHR33146:SF10">
    <property type="entry name" value="STRAND-SPECIFIC NUCLEASE, PUTATIVE-RELATED"/>
    <property type="match status" value="1"/>
</dbReference>
<reference evidence="9 10" key="1">
    <citation type="journal article" date="2016" name="Nat. Commun.">
        <title>Genomes of cryptic chimpanzee Plasmodium species reveal key evolutionary events leading to human malaria.</title>
        <authorList>
            <person name="Sundararaman S.A."/>
            <person name="Plenderleith L.J."/>
            <person name="Liu W."/>
            <person name="Loy D.E."/>
            <person name="Learn G.H."/>
            <person name="Li Y."/>
            <person name="Shaw K.S."/>
            <person name="Ayouba A."/>
            <person name="Peeters M."/>
            <person name="Speede S."/>
            <person name="Shaw G.M."/>
            <person name="Bushman F.D."/>
            <person name="Brisson D."/>
            <person name="Rayner J.C."/>
            <person name="Sharp P.M."/>
            <person name="Hahn B.H."/>
        </authorList>
    </citation>
    <scope>NUCLEOTIDE SEQUENCE [LARGE SCALE GENOMIC DNA]</scope>
    <source>
        <strain evidence="9 10">SY75</strain>
    </source>
</reference>
<evidence type="ECO:0000256" key="8">
    <source>
        <dbReference type="SAM" id="SignalP"/>
    </source>
</evidence>
<dbReference type="GO" id="GO:0004519">
    <property type="term" value="F:endonuclease activity"/>
    <property type="evidence" value="ECO:0007669"/>
    <property type="project" value="UniProtKB-KW"/>
</dbReference>
<evidence type="ECO:0000256" key="7">
    <source>
        <dbReference type="ARBA" id="ARBA00023180"/>
    </source>
</evidence>
<gene>
    <name evidence="9" type="ORF">PGSY75_1411900</name>
</gene>
<evidence type="ECO:0000256" key="4">
    <source>
        <dbReference type="ARBA" id="ARBA00022759"/>
    </source>
</evidence>
<dbReference type="PANTHER" id="PTHR33146">
    <property type="entry name" value="ENDONUCLEASE 4"/>
    <property type="match status" value="1"/>
</dbReference>
<dbReference type="InterPro" id="IPR008947">
    <property type="entry name" value="PLipase_C/P1_nuclease_dom_sf"/>
</dbReference>
<keyword evidence="5" id="KW-0378">Hydrolase</keyword>
<accession>A0A151L9V4</accession>
<comment type="caution">
    <text evidence="9">The sequence shown here is derived from an EMBL/GenBank/DDBJ whole genome shotgun (WGS) entry which is preliminary data.</text>
</comment>
<dbReference type="GO" id="GO:0016788">
    <property type="term" value="F:hydrolase activity, acting on ester bonds"/>
    <property type="evidence" value="ECO:0007669"/>
    <property type="project" value="InterPro"/>
</dbReference>
<dbReference type="GO" id="GO:0046872">
    <property type="term" value="F:metal ion binding"/>
    <property type="evidence" value="ECO:0007669"/>
    <property type="project" value="UniProtKB-KW"/>
</dbReference>
<dbReference type="VEuPathDB" id="PlasmoDB:PGABG01_1410300"/>
<keyword evidence="6" id="KW-1015">Disulfide bond</keyword>
<evidence type="ECO:0000256" key="3">
    <source>
        <dbReference type="ARBA" id="ARBA00022723"/>
    </source>
</evidence>
<dbReference type="Gene3D" id="1.10.575.10">
    <property type="entry name" value="P1 Nuclease"/>
    <property type="match status" value="1"/>
</dbReference>
<dbReference type="GeneID" id="29778417"/>
<dbReference type="AlphaFoldDB" id="A0A151L9V4"/>
<dbReference type="Pfam" id="PF02265">
    <property type="entry name" value="S1-P1_nuclease"/>
    <property type="match status" value="1"/>
</dbReference>
<name>A0A151L9V4_9APIC</name>
<dbReference type="KEGG" id="pgab:PGSY75_1411900"/>
<sequence length="332" mass="39624">MSNLFFIFCTLLFLIFIKRCSGWCDEGHMIVSAIAYKFLNDEEKSVLDHIFKNYKEDKDFNDPVLGSVWPDHIKYFHYNYPNKIRRIDGLELMNKWHFVNIPYNPTNIKLDMYQKEYYKRTDNAITILKSIFKSLKNVKKKENHGTFFSYNFLIRYFIHIFGDIHQPLHSSSFYNKNFPQGDRGGTDIFIMFNDKVENLHHLCDSIFKERNKSWPYLTSDIINKEAEKLMELYPKDYFADRLKQSEFNNYSYIDFIINETFDLAVEHIYSNFPLDTLNQNTTYVLNDFAINNIKEMLTEQIVLAGYRLTHYLKIIIENVPPDLINTNISNNL</sequence>
<evidence type="ECO:0000256" key="6">
    <source>
        <dbReference type="ARBA" id="ARBA00023157"/>
    </source>
</evidence>
<keyword evidence="4" id="KW-0255">Endonuclease</keyword>
<dbReference type="VEuPathDB" id="PlasmoDB:PGSY75_1411900"/>
<protein>
    <submittedName>
        <fullName evidence="9">Putative p1/s1 nuclease</fullName>
    </submittedName>
</protein>
<evidence type="ECO:0000313" key="9">
    <source>
        <dbReference type="EMBL" id="KYN95732.1"/>
    </source>
</evidence>
<dbReference type="Proteomes" id="UP000076004">
    <property type="component" value="Chromosome 14"/>
</dbReference>
<dbReference type="EMBL" id="LVLB01000015">
    <property type="protein sequence ID" value="KYN95732.1"/>
    <property type="molecule type" value="Genomic_DNA"/>
</dbReference>
<dbReference type="SUPFAM" id="SSF48537">
    <property type="entry name" value="Phospholipase C/P1 nuclease"/>
    <property type="match status" value="1"/>
</dbReference>
<dbReference type="GO" id="GO:0003676">
    <property type="term" value="F:nucleic acid binding"/>
    <property type="evidence" value="ECO:0007669"/>
    <property type="project" value="InterPro"/>
</dbReference>
<keyword evidence="7" id="KW-0325">Glycoprotein</keyword>
<evidence type="ECO:0000256" key="1">
    <source>
        <dbReference type="ARBA" id="ARBA00009547"/>
    </source>
</evidence>
<keyword evidence="8" id="KW-0732">Signal</keyword>
<comment type="similarity">
    <text evidence="1">Belongs to the nuclease type I family.</text>
</comment>
<keyword evidence="2" id="KW-0540">Nuclease</keyword>
<dbReference type="GO" id="GO:0006308">
    <property type="term" value="P:DNA catabolic process"/>
    <property type="evidence" value="ECO:0007669"/>
    <property type="project" value="InterPro"/>
</dbReference>
<organism evidence="9 10">
    <name type="scientific">Plasmodium gaboni</name>
    <dbReference type="NCBI Taxonomy" id="647221"/>
    <lineage>
        <taxon>Eukaryota</taxon>
        <taxon>Sar</taxon>
        <taxon>Alveolata</taxon>
        <taxon>Apicomplexa</taxon>
        <taxon>Aconoidasida</taxon>
        <taxon>Haemosporida</taxon>
        <taxon>Plasmodiidae</taxon>
        <taxon>Plasmodium</taxon>
        <taxon>Plasmodium (Laverania)</taxon>
    </lineage>
</organism>
<evidence type="ECO:0000256" key="2">
    <source>
        <dbReference type="ARBA" id="ARBA00022722"/>
    </source>
</evidence>
<dbReference type="RefSeq" id="XP_018639198.1">
    <property type="nucleotide sequence ID" value="XM_018787826.1"/>
</dbReference>
<evidence type="ECO:0000313" key="10">
    <source>
        <dbReference type="Proteomes" id="UP000076004"/>
    </source>
</evidence>
<feature type="chain" id="PRO_5007584022" evidence="8">
    <location>
        <begin position="23"/>
        <end position="332"/>
    </location>
</feature>
<dbReference type="InterPro" id="IPR003154">
    <property type="entry name" value="S1/P1nuclease"/>
</dbReference>
<keyword evidence="3" id="KW-0479">Metal-binding</keyword>
<dbReference type="CDD" id="cd11010">
    <property type="entry name" value="S1-P1_nuclease"/>
    <property type="match status" value="1"/>
</dbReference>